<sequence length="287" mass="31725">MNSAIFVSSSCVNNSRIAQSVKMLADQGFTNIELSGGTNLYPEWKAELIALKSELGLTYRCHNYFPPPKEHFVLNLSSHDKFERRRSIEHVLNVIELSNELEASVYGIHAGFRLQPDTNKLGKAFTNVALQPENEAIELFAAAWEKVNDRAIEHGVKLYVENNVLSAANHKTFTQGNPFLATDSVSIKKLQKATGAPLLLDIAHLKVSCNSLGLSFDNELKTLVAQSDYLHFSDNNGMADTNHGLHKGTEVFKLLESVALNNKTITLEVYDGSLQESYESTAALLNS</sequence>
<dbReference type="PANTHER" id="PTHR12110:SF21">
    <property type="entry name" value="XYLOSE ISOMERASE-LIKE TIM BARREL DOMAIN-CONTAINING PROTEIN"/>
    <property type="match status" value="1"/>
</dbReference>
<dbReference type="PANTHER" id="PTHR12110">
    <property type="entry name" value="HYDROXYPYRUVATE ISOMERASE"/>
    <property type="match status" value="1"/>
</dbReference>
<dbReference type="Pfam" id="PF01261">
    <property type="entry name" value="AP_endonuc_2"/>
    <property type="match status" value="1"/>
</dbReference>
<proteinExistence type="predicted"/>
<dbReference type="InterPro" id="IPR036237">
    <property type="entry name" value="Xyl_isomerase-like_sf"/>
</dbReference>
<feature type="domain" description="Xylose isomerase-like TIM barrel" evidence="1">
    <location>
        <begin position="23"/>
        <end position="272"/>
    </location>
</feature>
<reference evidence="3" key="2">
    <citation type="submission" date="2023-07" db="EMBL/GenBank/DDBJ databases">
        <title>Genome content predicts the carbon catabolic preferences of heterotrophic bacteria.</title>
        <authorList>
            <person name="Gralka M."/>
        </authorList>
    </citation>
    <scope>NUCLEOTIDE SEQUENCE</scope>
    <source>
        <strain evidence="3">F2M12</strain>
    </source>
</reference>
<dbReference type="KEGG" id="asq:AVL57_11070"/>
<organism evidence="3 5">
    <name type="scientific">Alteromonas stellipolaris</name>
    <dbReference type="NCBI Taxonomy" id="233316"/>
    <lineage>
        <taxon>Bacteria</taxon>
        <taxon>Pseudomonadati</taxon>
        <taxon>Pseudomonadota</taxon>
        <taxon>Gammaproteobacteria</taxon>
        <taxon>Alteromonadales</taxon>
        <taxon>Alteromonadaceae</taxon>
        <taxon>Alteromonas/Salinimonas group</taxon>
        <taxon>Alteromonas</taxon>
    </lineage>
</organism>
<dbReference type="Proteomes" id="UP001170717">
    <property type="component" value="Unassembled WGS sequence"/>
</dbReference>
<name>A0AAW7Z6D7_9ALTE</name>
<protein>
    <submittedName>
        <fullName evidence="3">TIM barrel protein</fullName>
    </submittedName>
</protein>
<evidence type="ECO:0000313" key="4">
    <source>
        <dbReference type="Proteomes" id="UP000056750"/>
    </source>
</evidence>
<dbReference type="EMBL" id="JAUOQI010000015">
    <property type="protein sequence ID" value="MDO6579104.1"/>
    <property type="molecule type" value="Genomic_DNA"/>
</dbReference>
<dbReference type="InterPro" id="IPR050312">
    <property type="entry name" value="IolE/XylAMocC-like"/>
</dbReference>
<dbReference type="AlphaFoldDB" id="A0AAW7Z6D7"/>
<dbReference type="EMBL" id="CP013926">
    <property type="protein sequence ID" value="AMJ74458.1"/>
    <property type="molecule type" value="Genomic_DNA"/>
</dbReference>
<gene>
    <name evidence="2" type="ORF">AVL57_11070</name>
    <name evidence="3" type="ORF">Q4527_17005</name>
</gene>
<dbReference type="SUPFAM" id="SSF51658">
    <property type="entry name" value="Xylose isomerase-like"/>
    <property type="match status" value="1"/>
</dbReference>
<evidence type="ECO:0000259" key="1">
    <source>
        <dbReference type="Pfam" id="PF01261"/>
    </source>
</evidence>
<accession>A0AAW7Z6D7</accession>
<dbReference type="InterPro" id="IPR013022">
    <property type="entry name" value="Xyl_isomerase-like_TIM-brl"/>
</dbReference>
<keyword evidence="4" id="KW-1185">Reference proteome</keyword>
<reference evidence="2 4" key="1">
    <citation type="submission" date="2015-12" db="EMBL/GenBank/DDBJ databases">
        <title>Intraspecies pangenome expansion in the marine bacterium Alteromonas.</title>
        <authorList>
            <person name="Lopez-Perez M."/>
            <person name="Rodriguez-Valera F."/>
        </authorList>
    </citation>
    <scope>NUCLEOTIDE SEQUENCE [LARGE SCALE GENOMIC DNA]</scope>
    <source>
        <strain evidence="2 4">LMG 21861</strain>
    </source>
</reference>
<evidence type="ECO:0000313" key="3">
    <source>
        <dbReference type="EMBL" id="MDO6579104.1"/>
    </source>
</evidence>
<dbReference type="Gene3D" id="3.20.20.150">
    <property type="entry name" value="Divalent-metal-dependent TIM barrel enzymes"/>
    <property type="match status" value="1"/>
</dbReference>
<dbReference type="Proteomes" id="UP000056750">
    <property type="component" value="Chromosome"/>
</dbReference>
<evidence type="ECO:0000313" key="2">
    <source>
        <dbReference type="EMBL" id="AMJ74458.1"/>
    </source>
</evidence>
<dbReference type="RefSeq" id="WP_057793341.1">
    <property type="nucleotide sequence ID" value="NZ_CAXIBE010000012.1"/>
</dbReference>
<evidence type="ECO:0000313" key="5">
    <source>
        <dbReference type="Proteomes" id="UP001170717"/>
    </source>
</evidence>
<dbReference type="GeneID" id="83258290"/>